<feature type="transmembrane region" description="Helical" evidence="1">
    <location>
        <begin position="183"/>
        <end position="201"/>
    </location>
</feature>
<name>A0ABS1UYV2_9PROT</name>
<feature type="transmembrane region" description="Helical" evidence="1">
    <location>
        <begin position="29"/>
        <end position="49"/>
    </location>
</feature>
<dbReference type="InterPro" id="IPR017516">
    <property type="entry name" value="AbrB_dup"/>
</dbReference>
<dbReference type="PANTHER" id="PTHR38457:SF1">
    <property type="entry name" value="REGULATOR ABRB-RELATED"/>
    <property type="match status" value="1"/>
</dbReference>
<keyword evidence="1" id="KW-1133">Transmembrane helix</keyword>
<sequence length="350" mass="35618">MSAPATSPTRIHLITGSCAALGGGFMHLLHVPLAWMIGAMVATAALSWSRPVAMPGWARPAGLVFLGLALGITFSGPVLAAVMGALPVMLLGGVLAILSGLVVARLFTRLAGTDGQTAFFCSVPGGVIVMAMLAQEARASVATVTLAQTMRVLVVVLTFPPLLGWLAPHGDYGDFTAARAATWWPGLLAMAAAGLLLAWPLRRLGIANPWMLGPCALGILLAASGHLPSGVPVPLVDAAQVAMGATLGTRLTRSFLLASHRLAVAALISSAVLSLLLTVLAVGIGALAGLPMAAMILGMAPGGMPEMALTAKALELGVPLVLGFHLTRTVLCNLLVGRIHTLAARFGLLG</sequence>
<protein>
    <submittedName>
        <fullName evidence="2">AbrB family transcriptional regulator</fullName>
    </submittedName>
</protein>
<gene>
    <name evidence="2" type="ORF">JMJ55_01675</name>
</gene>
<keyword evidence="3" id="KW-1185">Reference proteome</keyword>
<feature type="transmembrane region" description="Helical" evidence="1">
    <location>
        <begin position="61"/>
        <end position="82"/>
    </location>
</feature>
<dbReference type="Proteomes" id="UP000606490">
    <property type="component" value="Unassembled WGS sequence"/>
</dbReference>
<keyword evidence="1" id="KW-0472">Membrane</keyword>
<feature type="transmembrane region" description="Helical" evidence="1">
    <location>
        <begin position="139"/>
        <end position="163"/>
    </location>
</feature>
<dbReference type="NCBIfam" id="TIGR03082">
    <property type="entry name" value="Gneg_AbrB_dup"/>
    <property type="match status" value="1"/>
</dbReference>
<proteinExistence type="predicted"/>
<keyword evidence="1" id="KW-0812">Transmembrane</keyword>
<dbReference type="Pfam" id="PF05145">
    <property type="entry name" value="AbrB"/>
    <property type="match status" value="1"/>
</dbReference>
<dbReference type="EMBL" id="JAEUXJ010000001">
    <property type="protein sequence ID" value="MBL6454011.1"/>
    <property type="molecule type" value="Genomic_DNA"/>
</dbReference>
<feature type="transmembrane region" description="Helical" evidence="1">
    <location>
        <begin position="316"/>
        <end position="336"/>
    </location>
</feature>
<comment type="caution">
    <text evidence="2">The sequence shown here is derived from an EMBL/GenBank/DDBJ whole genome shotgun (WGS) entry which is preliminary data.</text>
</comment>
<evidence type="ECO:0000313" key="2">
    <source>
        <dbReference type="EMBL" id="MBL6454011.1"/>
    </source>
</evidence>
<evidence type="ECO:0000256" key="1">
    <source>
        <dbReference type="SAM" id="Phobius"/>
    </source>
</evidence>
<dbReference type="RefSeq" id="WP_202823747.1">
    <property type="nucleotide sequence ID" value="NZ_JAEUXJ010000001.1"/>
</dbReference>
<dbReference type="InterPro" id="IPR007820">
    <property type="entry name" value="AbrB_fam"/>
</dbReference>
<evidence type="ECO:0000313" key="3">
    <source>
        <dbReference type="Proteomes" id="UP000606490"/>
    </source>
</evidence>
<feature type="transmembrane region" description="Helical" evidence="1">
    <location>
        <begin position="263"/>
        <end position="296"/>
    </location>
</feature>
<reference evidence="2 3" key="1">
    <citation type="submission" date="2021-01" db="EMBL/GenBank/DDBJ databases">
        <title>Belnapia mucosa sp. nov. and Belnapia arida sp. nov., isolated from the Tabernas Desert (Almeria, Spain).</title>
        <authorList>
            <person name="Molina-Menor E."/>
            <person name="Vidal-Verdu A."/>
            <person name="Calonge A."/>
            <person name="Satari L."/>
            <person name="Pereto Magraner J."/>
            <person name="Porcar Miralles M."/>
        </authorList>
    </citation>
    <scope>NUCLEOTIDE SEQUENCE [LARGE SCALE GENOMIC DNA]</scope>
    <source>
        <strain evidence="2 3">T6</strain>
    </source>
</reference>
<dbReference type="PANTHER" id="PTHR38457">
    <property type="entry name" value="REGULATOR ABRB-RELATED"/>
    <property type="match status" value="1"/>
</dbReference>
<organism evidence="2 3">
    <name type="scientific">Belnapia mucosa</name>
    <dbReference type="NCBI Taxonomy" id="2804532"/>
    <lineage>
        <taxon>Bacteria</taxon>
        <taxon>Pseudomonadati</taxon>
        <taxon>Pseudomonadota</taxon>
        <taxon>Alphaproteobacteria</taxon>
        <taxon>Acetobacterales</taxon>
        <taxon>Roseomonadaceae</taxon>
        <taxon>Belnapia</taxon>
    </lineage>
</organism>
<accession>A0ABS1UYV2</accession>
<feature type="transmembrane region" description="Helical" evidence="1">
    <location>
        <begin position="88"/>
        <end position="107"/>
    </location>
</feature>
<dbReference type="PIRSF" id="PIRSF038991">
    <property type="entry name" value="Protein_AbrB"/>
    <property type="match status" value="1"/>
</dbReference>